<feature type="region of interest" description="Disordered" evidence="1">
    <location>
        <begin position="1"/>
        <end position="45"/>
    </location>
</feature>
<dbReference type="SUPFAM" id="SSF56112">
    <property type="entry name" value="Protein kinase-like (PK-like)"/>
    <property type="match status" value="1"/>
</dbReference>
<feature type="domain" description="Protein kinase" evidence="2">
    <location>
        <begin position="48"/>
        <end position="330"/>
    </location>
</feature>
<dbReference type="AlphaFoldDB" id="A0A4U5NC05"/>
<accession>A0A4U5NC05</accession>
<protein>
    <recommendedName>
        <fullName evidence="2">Protein kinase domain-containing protein</fullName>
    </recommendedName>
</protein>
<gene>
    <name evidence="3" type="ORF">L596_014284</name>
</gene>
<reference evidence="3 4" key="1">
    <citation type="journal article" date="2015" name="Genome Biol.">
        <title>Comparative genomics of Steinernema reveals deeply conserved gene regulatory networks.</title>
        <authorList>
            <person name="Dillman A.R."/>
            <person name="Macchietto M."/>
            <person name="Porter C.F."/>
            <person name="Rogers A."/>
            <person name="Williams B."/>
            <person name="Antoshechkin I."/>
            <person name="Lee M.M."/>
            <person name="Goodwin Z."/>
            <person name="Lu X."/>
            <person name="Lewis E.E."/>
            <person name="Goodrich-Blair H."/>
            <person name="Stock S.P."/>
            <person name="Adams B.J."/>
            <person name="Sternberg P.W."/>
            <person name="Mortazavi A."/>
        </authorList>
    </citation>
    <scope>NUCLEOTIDE SEQUENCE [LARGE SCALE GENOMIC DNA]</scope>
    <source>
        <strain evidence="3 4">ALL</strain>
    </source>
</reference>
<dbReference type="Gene3D" id="1.10.510.10">
    <property type="entry name" value="Transferase(Phosphotransferase) domain 1"/>
    <property type="match status" value="1"/>
</dbReference>
<dbReference type="STRING" id="34508.A0A4U5NC05"/>
<keyword evidence="4" id="KW-1185">Reference proteome</keyword>
<dbReference type="GO" id="GO:0004672">
    <property type="term" value="F:protein kinase activity"/>
    <property type="evidence" value="ECO:0007669"/>
    <property type="project" value="InterPro"/>
</dbReference>
<dbReference type="InterPro" id="IPR000719">
    <property type="entry name" value="Prot_kinase_dom"/>
</dbReference>
<feature type="compositionally biased region" description="Polar residues" evidence="1">
    <location>
        <begin position="564"/>
        <end position="588"/>
    </location>
</feature>
<feature type="region of interest" description="Disordered" evidence="1">
    <location>
        <begin position="418"/>
        <end position="606"/>
    </location>
</feature>
<sequence length="606" mass="69153">MRNIRSKARSKDKTARQRTSPSHGKSFGAKSFNEETPKTSPRAKGKCLRTVNRLSQGTGIVSERFRYVVKQPILCHPQRLFEVYKVAQNGAQMDYALKLETDLVSNRLKAELHVLQLFSSISPEKKQHFPQMIDRGQTNDIRFIVMNFLGPTLYEIRRGMMNKREFNRYTAGVIASQTFEALSDLHELGIAHREICLSNFAIGMPPKDDTIYLMGYTSAKDFNGRMGIRETTPRQTTIYAPRGGRSIRIEDLEAWLYLVADVYSQSALPWCHLKDKAEINKAKDRFFQLDGTTLEYNRIPASFEKIIKIIDALKGIDEPSYSKVRDHLFEMRNKDGASDGVLDWILRRKKREKRSNEAFQNPADRDDFEEEKKEKLPVPQPPPTITPAPTPMKPEPPAPKALNLAEEEERIQKALAELLTTESRRDDDVDDMEKNNMIFQLKKKREELWKKQNPQEASSPQPPVVVRGSNELVDERETFLHQAVNSKEKVSDPATGTGTDKSKTDSGDPTKCSQQQKQSGEENSEARLDSGESAPTKPRVRRIPTISGKNPKSRSRSSDRESYCQLQNRNYAQQVQETEKSVANTKGKSQGIKKSCRRKKLESNFE</sequence>
<dbReference type="EMBL" id="AZBU02000004">
    <property type="protein sequence ID" value="TKR80164.1"/>
    <property type="molecule type" value="Genomic_DNA"/>
</dbReference>
<dbReference type="InterPro" id="IPR050235">
    <property type="entry name" value="CK1_Ser-Thr_kinase"/>
</dbReference>
<organism evidence="3 4">
    <name type="scientific">Steinernema carpocapsae</name>
    <name type="common">Entomopathogenic nematode</name>
    <dbReference type="NCBI Taxonomy" id="34508"/>
    <lineage>
        <taxon>Eukaryota</taxon>
        <taxon>Metazoa</taxon>
        <taxon>Ecdysozoa</taxon>
        <taxon>Nematoda</taxon>
        <taxon>Chromadorea</taxon>
        <taxon>Rhabditida</taxon>
        <taxon>Tylenchina</taxon>
        <taxon>Panagrolaimomorpha</taxon>
        <taxon>Strongyloidoidea</taxon>
        <taxon>Steinernematidae</taxon>
        <taxon>Steinernema</taxon>
    </lineage>
</organism>
<comment type="caution">
    <text evidence="3">The sequence shown here is derived from an EMBL/GenBank/DDBJ whole genome shotgun (WGS) entry which is preliminary data.</text>
</comment>
<evidence type="ECO:0000313" key="4">
    <source>
        <dbReference type="Proteomes" id="UP000298663"/>
    </source>
</evidence>
<dbReference type="PANTHER" id="PTHR11909">
    <property type="entry name" value="CASEIN KINASE-RELATED"/>
    <property type="match status" value="1"/>
</dbReference>
<feature type="compositionally biased region" description="Pro residues" evidence="1">
    <location>
        <begin position="378"/>
        <end position="399"/>
    </location>
</feature>
<evidence type="ECO:0000313" key="3">
    <source>
        <dbReference type="EMBL" id="TKR80164.1"/>
    </source>
</evidence>
<evidence type="ECO:0000256" key="1">
    <source>
        <dbReference type="SAM" id="MobiDB-lite"/>
    </source>
</evidence>
<feature type="region of interest" description="Disordered" evidence="1">
    <location>
        <begin position="353"/>
        <end position="399"/>
    </location>
</feature>
<dbReference type="GO" id="GO:0005524">
    <property type="term" value="F:ATP binding"/>
    <property type="evidence" value="ECO:0007669"/>
    <property type="project" value="InterPro"/>
</dbReference>
<evidence type="ECO:0000259" key="2">
    <source>
        <dbReference type="PROSITE" id="PS50011"/>
    </source>
</evidence>
<proteinExistence type="predicted"/>
<name>A0A4U5NC05_STECR</name>
<dbReference type="SMART" id="SM00220">
    <property type="entry name" value="S_TKc"/>
    <property type="match status" value="1"/>
</dbReference>
<dbReference type="InterPro" id="IPR011009">
    <property type="entry name" value="Kinase-like_dom_sf"/>
</dbReference>
<dbReference type="PROSITE" id="PS50011">
    <property type="entry name" value="PROTEIN_KINASE_DOM"/>
    <property type="match status" value="1"/>
</dbReference>
<dbReference type="Proteomes" id="UP000298663">
    <property type="component" value="Unassembled WGS sequence"/>
</dbReference>
<reference evidence="3 4" key="2">
    <citation type="journal article" date="2019" name="G3 (Bethesda)">
        <title>Hybrid Assembly of the Genome of the Entomopathogenic Nematode Steinernema carpocapsae Identifies the X-Chromosome.</title>
        <authorList>
            <person name="Serra L."/>
            <person name="Macchietto M."/>
            <person name="Macias-Munoz A."/>
            <person name="McGill C.J."/>
            <person name="Rodriguez I.M."/>
            <person name="Rodriguez B."/>
            <person name="Murad R."/>
            <person name="Mortazavi A."/>
        </authorList>
    </citation>
    <scope>NUCLEOTIDE SEQUENCE [LARGE SCALE GENOMIC DNA]</scope>
    <source>
        <strain evidence="3 4">ALL</strain>
    </source>
</reference>